<evidence type="ECO:0000313" key="2">
    <source>
        <dbReference type="EMBL" id="KMS81416.1"/>
    </source>
</evidence>
<name>A0ABR5I4I6_STRLW</name>
<comment type="caution">
    <text evidence="2">The sequence shown here is derived from an EMBL/GenBank/DDBJ whole genome shotgun (WGS) entry which is preliminary data.</text>
</comment>
<dbReference type="SUPFAM" id="SSF52091">
    <property type="entry name" value="SpoIIaa-like"/>
    <property type="match status" value="1"/>
</dbReference>
<dbReference type="PROSITE" id="PS50801">
    <property type="entry name" value="STAS"/>
    <property type="match status" value="1"/>
</dbReference>
<dbReference type="InterPro" id="IPR058548">
    <property type="entry name" value="MlaB-like_STAS"/>
</dbReference>
<dbReference type="InterPro" id="IPR036513">
    <property type="entry name" value="STAS_dom_sf"/>
</dbReference>
<feature type="domain" description="STAS" evidence="1">
    <location>
        <begin position="34"/>
        <end position="108"/>
    </location>
</feature>
<reference evidence="2 3" key="1">
    <citation type="submission" date="2015-06" db="EMBL/GenBank/DDBJ databases">
        <title>Draft genome sequence of Streptomyces leeuwenhoekii C58, which produces the novel lasso peptide, chaxapeptin.</title>
        <authorList>
            <person name="Yi Y."/>
            <person name="Hai D."/>
            <person name="Jaspars M."/>
            <person name="Sheng H."/>
            <person name="Rateb M.E."/>
            <person name="Bull A."/>
            <person name="Goodfellow M."/>
            <person name="Asenjo J.A."/>
            <person name="Ebel R."/>
        </authorList>
    </citation>
    <scope>NUCLEOTIDE SEQUENCE [LARGE SCALE GENOMIC DNA]</scope>
    <source>
        <strain evidence="2 3">C58</strain>
    </source>
</reference>
<evidence type="ECO:0000259" key="1">
    <source>
        <dbReference type="PROSITE" id="PS50801"/>
    </source>
</evidence>
<dbReference type="InterPro" id="IPR002645">
    <property type="entry name" value="STAS_dom"/>
</dbReference>
<protein>
    <submittedName>
        <fullName evidence="2">Anti anti sigma factor</fullName>
    </submittedName>
</protein>
<sequence length="122" mass="12772">MGETKVGTQHEAPSRAAVAAPGLTVSPLTGRAGVRMAGEVGLSTRGIWENALEQAVLEGEDVYYLELSGVTFADVAGVGALVAAAQRLPAGARFVLHRPPHVVQRVLELFWPGQPAIEVSMS</sequence>
<dbReference type="Proteomes" id="UP000037274">
    <property type="component" value="Unassembled WGS sequence"/>
</dbReference>
<dbReference type="Gene3D" id="3.30.750.24">
    <property type="entry name" value="STAS domain"/>
    <property type="match status" value="1"/>
</dbReference>
<accession>A0ABR5I4I6</accession>
<proteinExistence type="predicted"/>
<gene>
    <name evidence="2" type="ORF">ACH49_02730</name>
</gene>
<dbReference type="EMBL" id="LFEH01000006">
    <property type="protein sequence ID" value="KMS81416.1"/>
    <property type="molecule type" value="Genomic_DNA"/>
</dbReference>
<keyword evidence="3" id="KW-1185">Reference proteome</keyword>
<evidence type="ECO:0000313" key="3">
    <source>
        <dbReference type="Proteomes" id="UP000037274"/>
    </source>
</evidence>
<organism evidence="2 3">
    <name type="scientific">Streptomyces leeuwenhoekii</name>
    <dbReference type="NCBI Taxonomy" id="1437453"/>
    <lineage>
        <taxon>Bacteria</taxon>
        <taxon>Bacillati</taxon>
        <taxon>Actinomycetota</taxon>
        <taxon>Actinomycetes</taxon>
        <taxon>Kitasatosporales</taxon>
        <taxon>Streptomycetaceae</taxon>
        <taxon>Streptomyces</taxon>
    </lineage>
</organism>
<dbReference type="Pfam" id="PF13466">
    <property type="entry name" value="STAS_2"/>
    <property type="match status" value="1"/>
</dbReference>
<dbReference type="RefSeq" id="WP_048571874.1">
    <property type="nucleotide sequence ID" value="NZ_JBIBAD010000015.1"/>
</dbReference>